<protein>
    <submittedName>
        <fullName evidence="1">Uncharacterized protein</fullName>
    </submittedName>
</protein>
<reference evidence="1 2" key="1">
    <citation type="submission" date="2017-09" db="EMBL/GenBank/DDBJ databases">
        <title>Large-scale bioinformatics analysis of Bacillus genomes uncovers conserved roles of natural products in bacterial physiology.</title>
        <authorList>
            <consortium name="Agbiome Team Llc"/>
            <person name="Bleich R.M."/>
            <person name="Grubbs K.J."/>
            <person name="Santa Maria K.C."/>
            <person name="Allen S.E."/>
            <person name="Farag S."/>
            <person name="Shank E.A."/>
            <person name="Bowers A."/>
        </authorList>
    </citation>
    <scope>NUCLEOTIDE SEQUENCE [LARGE SCALE GENOMIC DNA]</scope>
    <source>
        <strain evidence="1 2">AFS067272</strain>
    </source>
</reference>
<sequence>MFLHGMGQGKALTASTHGRMLSHLKREFFCFHIKIMVMKPKRALHSCSLCVFTWHGEKKGPDRIYAWLDALFHLKKKVFSCFP</sequence>
<name>A0AA44TE54_BACCE</name>
<accession>A0AA44TE54</accession>
<organism evidence="1 2">
    <name type="scientific">Bacillus cereus</name>
    <dbReference type="NCBI Taxonomy" id="1396"/>
    <lineage>
        <taxon>Bacteria</taxon>
        <taxon>Bacillati</taxon>
        <taxon>Bacillota</taxon>
        <taxon>Bacilli</taxon>
        <taxon>Bacillales</taxon>
        <taxon>Bacillaceae</taxon>
        <taxon>Bacillus</taxon>
        <taxon>Bacillus cereus group</taxon>
    </lineage>
</organism>
<dbReference type="EMBL" id="NVBO01000126">
    <property type="protein sequence ID" value="PFR99599.1"/>
    <property type="molecule type" value="Genomic_DNA"/>
</dbReference>
<evidence type="ECO:0000313" key="1">
    <source>
        <dbReference type="EMBL" id="PFR99599.1"/>
    </source>
</evidence>
<comment type="caution">
    <text evidence="1">The sequence shown here is derived from an EMBL/GenBank/DDBJ whole genome shotgun (WGS) entry which is preliminary data.</text>
</comment>
<gene>
    <name evidence="1" type="ORF">COK38_15360</name>
</gene>
<dbReference type="AlphaFoldDB" id="A0AA44TE54"/>
<evidence type="ECO:0000313" key="2">
    <source>
        <dbReference type="Proteomes" id="UP000226357"/>
    </source>
</evidence>
<proteinExistence type="predicted"/>
<dbReference type="Proteomes" id="UP000226357">
    <property type="component" value="Unassembled WGS sequence"/>
</dbReference>